<evidence type="ECO:0000313" key="2">
    <source>
        <dbReference type="Proteomes" id="UP000019184"/>
    </source>
</evidence>
<organism evidence="1 2">
    <name type="scientific">Candidatus Contendobacter odensis Run_B_J11</name>
    <dbReference type="NCBI Taxonomy" id="1400861"/>
    <lineage>
        <taxon>Bacteria</taxon>
        <taxon>Pseudomonadati</taxon>
        <taxon>Pseudomonadota</taxon>
        <taxon>Gammaproteobacteria</taxon>
        <taxon>Candidatus Competibacteraceae</taxon>
        <taxon>Candidatus Contendibacter</taxon>
    </lineage>
</organism>
<evidence type="ECO:0000313" key="1">
    <source>
        <dbReference type="EMBL" id="CDH45463.1"/>
    </source>
</evidence>
<dbReference type="Proteomes" id="UP000019184">
    <property type="component" value="Unassembled WGS sequence"/>
</dbReference>
<dbReference type="EMBL" id="CBTK010000161">
    <property type="protein sequence ID" value="CDH45463.1"/>
    <property type="molecule type" value="Genomic_DNA"/>
</dbReference>
<keyword evidence="2" id="KW-1185">Reference proteome</keyword>
<reference evidence="1 2" key="1">
    <citation type="journal article" date="2014" name="ISME J.">
        <title>Candidatus Competibacter-lineage genomes retrieved from metagenomes reveal functional metabolic diversity.</title>
        <authorList>
            <person name="McIlroy S.J."/>
            <person name="Albertsen M."/>
            <person name="Andresen E.K."/>
            <person name="Saunders A.M."/>
            <person name="Kristiansen R."/>
            <person name="Stokholm-Bjerregaard M."/>
            <person name="Nielsen K.L."/>
            <person name="Nielsen P.H."/>
        </authorList>
    </citation>
    <scope>NUCLEOTIDE SEQUENCE [LARGE SCALE GENOMIC DNA]</scope>
    <source>
        <strain evidence="1 2">Run_B_J11</strain>
    </source>
</reference>
<accession>A0A7U7GCC3</accession>
<gene>
    <name evidence="1" type="ORF">BN874_2430007</name>
</gene>
<proteinExistence type="predicted"/>
<comment type="caution">
    <text evidence="1">The sequence shown here is derived from an EMBL/GenBank/DDBJ whole genome shotgun (WGS) entry which is preliminary data.</text>
</comment>
<sequence length="74" mass="8288">MIDQRLNFCTASNNPLTRRYERGCFLMGVVEWLYDLILLALFDACVDPTDPRFTLVAARGSSPVVLRAPSSEPP</sequence>
<dbReference type="AlphaFoldDB" id="A0A7U7GCC3"/>
<name>A0A7U7GCC3_9GAMM</name>
<protein>
    <submittedName>
        <fullName evidence="1">Uncharacterized protein</fullName>
    </submittedName>
</protein>